<accession>A0ABY9SZL7</accession>
<dbReference type="PANTHER" id="PTHR41283:SF1">
    <property type="entry name" value="AMINOGLYCOSIDE PHOSPHOTRANSFERASE DOMAIN-CONTAINING PROTEIN"/>
    <property type="match status" value="1"/>
</dbReference>
<dbReference type="RefSeq" id="WP_310763448.1">
    <property type="nucleotide sequence ID" value="NZ_CP134050.1"/>
</dbReference>
<evidence type="ECO:0000259" key="1">
    <source>
        <dbReference type="Pfam" id="PF01636"/>
    </source>
</evidence>
<dbReference type="InterPro" id="IPR002575">
    <property type="entry name" value="Aminoglycoside_PTrfase"/>
</dbReference>
<dbReference type="InterPro" id="IPR011009">
    <property type="entry name" value="Kinase-like_dom_sf"/>
</dbReference>
<protein>
    <submittedName>
        <fullName evidence="2">Phosphotransferase</fullName>
    </submittedName>
</protein>
<reference evidence="2 3" key="1">
    <citation type="submission" date="2023-09" db="EMBL/GenBank/DDBJ databases">
        <title>Complete Genome and Methylome dissection of Bacillus brevis NEB573 original source of BbsI restriction endonuclease.</title>
        <authorList>
            <person name="Fomenkov A."/>
            <person name="Roberts R.D."/>
        </authorList>
    </citation>
    <scope>NUCLEOTIDE SEQUENCE [LARGE SCALE GENOMIC DNA]</scope>
    <source>
        <strain evidence="2 3">NEB573</strain>
    </source>
</reference>
<dbReference type="PANTHER" id="PTHR41283">
    <property type="entry name" value="AMINOGLYCOSIDE PHOSPHOTRANSFERASE"/>
    <property type="match status" value="1"/>
</dbReference>
<gene>
    <name evidence="2" type="ORF">RGB73_15645</name>
</gene>
<keyword evidence="3" id="KW-1185">Reference proteome</keyword>
<evidence type="ECO:0000313" key="2">
    <source>
        <dbReference type="EMBL" id="WNC12177.1"/>
    </source>
</evidence>
<dbReference type="SUPFAM" id="SSF56112">
    <property type="entry name" value="Protein kinase-like (PK-like)"/>
    <property type="match status" value="1"/>
</dbReference>
<dbReference type="EMBL" id="CP134050">
    <property type="protein sequence ID" value="WNC12177.1"/>
    <property type="molecule type" value="Genomic_DNA"/>
</dbReference>
<evidence type="ECO:0000313" key="3">
    <source>
        <dbReference type="Proteomes" id="UP001256827"/>
    </source>
</evidence>
<proteinExistence type="predicted"/>
<dbReference type="Proteomes" id="UP001256827">
    <property type="component" value="Chromosome"/>
</dbReference>
<dbReference type="Pfam" id="PF01636">
    <property type="entry name" value="APH"/>
    <property type="match status" value="1"/>
</dbReference>
<dbReference type="Gene3D" id="3.90.1200.10">
    <property type="match status" value="1"/>
</dbReference>
<sequence length="307" mass="35715">MEEKLERLTRASLILRDAVRMEQIHKGFSSDQKFRVDLANGEKCLVRVSPLSDWQRKQEEFAILKALESMGVKTSRPLEQGTADDEGLCFMVLSYVEGEDARDQLPQLSEQQQYDIGISAGRELALMHTLRAPASLIPWKDRCMQKHLRYVQAYRSCGYSLPEDRRLLSFIDEHLSWLDHAPDCFLHDDFHVGNLIVHNNRYAGAIDVNRFDWGDPVHDFTKLAFFSQECSNAFCHGQVSAYCEQTGISPTSFWHRYSVYTAMMMFSSVVWTIRVVPNQLGEMLERIRRILDEHDCFHRLTPRWYLS</sequence>
<name>A0ABY9SZL7_BREBE</name>
<organism evidence="2 3">
    <name type="scientific">Brevibacillus brevis</name>
    <name type="common">Bacillus brevis</name>
    <dbReference type="NCBI Taxonomy" id="1393"/>
    <lineage>
        <taxon>Bacteria</taxon>
        <taxon>Bacillati</taxon>
        <taxon>Bacillota</taxon>
        <taxon>Bacilli</taxon>
        <taxon>Bacillales</taxon>
        <taxon>Paenibacillaceae</taxon>
        <taxon>Brevibacillus</taxon>
    </lineage>
</organism>
<feature type="domain" description="Aminoglycoside phosphotransferase" evidence="1">
    <location>
        <begin position="22"/>
        <end position="246"/>
    </location>
</feature>